<evidence type="ECO:0000313" key="3">
    <source>
        <dbReference type="EMBL" id="SFU57865.1"/>
    </source>
</evidence>
<evidence type="ECO:0000313" key="4">
    <source>
        <dbReference type="Proteomes" id="UP000183656"/>
    </source>
</evidence>
<dbReference type="EMBL" id="FPBX01000009">
    <property type="protein sequence ID" value="SFU57865.1"/>
    <property type="molecule type" value="Genomic_DNA"/>
</dbReference>
<gene>
    <name evidence="3" type="ORF">SAMN04489707_1009111</name>
</gene>
<protein>
    <submittedName>
        <fullName evidence="3">Transposase C of IS166 homeodomain-containing protein</fullName>
    </submittedName>
</protein>
<dbReference type="RefSeq" id="WP_217647515.1">
    <property type="nucleotide sequence ID" value="NZ_FPBX01000009.1"/>
</dbReference>
<reference evidence="3 4" key="1">
    <citation type="submission" date="2016-10" db="EMBL/GenBank/DDBJ databases">
        <authorList>
            <person name="de Groot N.N."/>
        </authorList>
    </citation>
    <scope>NUCLEOTIDE SEQUENCE [LARGE SCALE GENOMIC DNA]</scope>
    <source>
        <strain evidence="3 4">R-24608</strain>
    </source>
</reference>
<dbReference type="InterPro" id="IPR024463">
    <property type="entry name" value="Transposase_TnpC_homeodom"/>
</dbReference>
<evidence type="ECO:0000259" key="2">
    <source>
        <dbReference type="Pfam" id="PF13007"/>
    </source>
</evidence>
<sequence length="109" mass="12637">MVIDEQALGELNAEQLREVTQRLLVELRHQRALNEKLTYECALLKRLKFAAQSERHSADQRSLLEEELDSDLAAVHQEIEQLRPAQPATDKQQPKRTPLPAKLPRREIH</sequence>
<name>A0A1I7HAU8_9BURK</name>
<organism evidence="3 4">
    <name type="scientific">Paenacidovorax caeni</name>
    <dbReference type="NCBI Taxonomy" id="343013"/>
    <lineage>
        <taxon>Bacteria</taxon>
        <taxon>Pseudomonadati</taxon>
        <taxon>Pseudomonadota</taxon>
        <taxon>Betaproteobacteria</taxon>
        <taxon>Burkholderiales</taxon>
        <taxon>Comamonadaceae</taxon>
        <taxon>Paenacidovorax</taxon>
    </lineage>
</organism>
<keyword evidence="3" id="KW-0371">Homeobox</keyword>
<dbReference type="Pfam" id="PF13007">
    <property type="entry name" value="LZ_Tnp_IS66"/>
    <property type="match status" value="1"/>
</dbReference>
<evidence type="ECO:0000256" key="1">
    <source>
        <dbReference type="SAM" id="MobiDB-lite"/>
    </source>
</evidence>
<dbReference type="GO" id="GO:0003677">
    <property type="term" value="F:DNA binding"/>
    <property type="evidence" value="ECO:0007669"/>
    <property type="project" value="UniProtKB-KW"/>
</dbReference>
<dbReference type="STRING" id="343013.SAMN04489707_1009111"/>
<dbReference type="AlphaFoldDB" id="A0A1I7HAU8"/>
<feature type="region of interest" description="Disordered" evidence="1">
    <location>
        <begin position="80"/>
        <end position="109"/>
    </location>
</feature>
<feature type="domain" description="Transposase TnpC homeodomain" evidence="2">
    <location>
        <begin position="37"/>
        <end position="108"/>
    </location>
</feature>
<keyword evidence="3" id="KW-0238">DNA-binding</keyword>
<keyword evidence="4" id="KW-1185">Reference proteome</keyword>
<dbReference type="Proteomes" id="UP000183656">
    <property type="component" value="Unassembled WGS sequence"/>
</dbReference>
<accession>A0A1I7HAU8</accession>
<feature type="non-terminal residue" evidence="3">
    <location>
        <position position="109"/>
    </location>
</feature>
<proteinExistence type="predicted"/>